<protein>
    <recommendedName>
        <fullName evidence="6">ATP-grasp domain-containing protein</fullName>
    </recommendedName>
</protein>
<dbReference type="Proteomes" id="UP000229342">
    <property type="component" value="Unassembled WGS sequence"/>
</dbReference>
<keyword evidence="1" id="KW-0436">Ligase</keyword>
<dbReference type="InterPro" id="IPR003135">
    <property type="entry name" value="ATP-grasp_carboxylate-amine"/>
</dbReference>
<evidence type="ECO:0000256" key="4">
    <source>
        <dbReference type="ARBA" id="ARBA00022840"/>
    </source>
</evidence>
<organism evidence="7 8">
    <name type="scientific">Candidatus Taylorbacteria bacterium CG11_big_fil_rev_8_21_14_0_20_46_11</name>
    <dbReference type="NCBI Taxonomy" id="1975025"/>
    <lineage>
        <taxon>Bacteria</taxon>
        <taxon>Candidatus Tayloriibacteriota</taxon>
    </lineage>
</organism>
<evidence type="ECO:0000313" key="7">
    <source>
        <dbReference type="EMBL" id="PIQ69014.1"/>
    </source>
</evidence>
<keyword evidence="4 5" id="KW-0067">ATP-binding</keyword>
<evidence type="ECO:0000256" key="3">
    <source>
        <dbReference type="ARBA" id="ARBA00022755"/>
    </source>
</evidence>
<accession>A0A2H0KF42</accession>
<dbReference type="Gene3D" id="3.30.1490.20">
    <property type="entry name" value="ATP-grasp fold, A domain"/>
    <property type="match status" value="1"/>
</dbReference>
<keyword evidence="3" id="KW-0658">Purine biosynthesis</keyword>
<dbReference type="GO" id="GO:0016874">
    <property type="term" value="F:ligase activity"/>
    <property type="evidence" value="ECO:0007669"/>
    <property type="project" value="UniProtKB-KW"/>
</dbReference>
<reference evidence="7 8" key="1">
    <citation type="submission" date="2017-09" db="EMBL/GenBank/DDBJ databases">
        <title>Depth-based differentiation of microbial function through sediment-hosted aquifers and enrichment of novel symbionts in the deep terrestrial subsurface.</title>
        <authorList>
            <person name="Probst A.J."/>
            <person name="Ladd B."/>
            <person name="Jarett J.K."/>
            <person name="Geller-Mcgrath D.E."/>
            <person name="Sieber C.M."/>
            <person name="Emerson J.B."/>
            <person name="Anantharaman K."/>
            <person name="Thomas B.C."/>
            <person name="Malmstrom R."/>
            <person name="Stieglmeier M."/>
            <person name="Klingl A."/>
            <person name="Woyke T."/>
            <person name="Ryan C.M."/>
            <person name="Banfield J.F."/>
        </authorList>
    </citation>
    <scope>NUCLEOTIDE SEQUENCE [LARGE SCALE GENOMIC DNA]</scope>
    <source>
        <strain evidence="7">CG11_big_fil_rev_8_21_14_0_20_46_11</strain>
    </source>
</reference>
<keyword evidence="2 5" id="KW-0547">Nucleotide-binding</keyword>
<dbReference type="PANTHER" id="PTHR43585">
    <property type="entry name" value="FUMIPYRROLE BIOSYNTHESIS PROTEIN C"/>
    <property type="match status" value="1"/>
</dbReference>
<comment type="caution">
    <text evidence="7">The sequence shown here is derived from an EMBL/GenBank/DDBJ whole genome shotgun (WGS) entry which is preliminary data.</text>
</comment>
<evidence type="ECO:0000256" key="2">
    <source>
        <dbReference type="ARBA" id="ARBA00022741"/>
    </source>
</evidence>
<dbReference type="AlphaFoldDB" id="A0A2H0KF42"/>
<dbReference type="GO" id="GO:0046872">
    <property type="term" value="F:metal ion binding"/>
    <property type="evidence" value="ECO:0007669"/>
    <property type="project" value="InterPro"/>
</dbReference>
<dbReference type="PROSITE" id="PS50975">
    <property type="entry name" value="ATP_GRASP"/>
    <property type="match status" value="1"/>
</dbReference>
<dbReference type="InterPro" id="IPR052032">
    <property type="entry name" value="ATP-dep_AA_Ligase"/>
</dbReference>
<evidence type="ECO:0000313" key="8">
    <source>
        <dbReference type="Proteomes" id="UP000229342"/>
    </source>
</evidence>
<name>A0A2H0KF42_9BACT</name>
<evidence type="ECO:0000256" key="5">
    <source>
        <dbReference type="PROSITE-ProRule" id="PRU00409"/>
    </source>
</evidence>
<dbReference type="Gene3D" id="3.40.50.20">
    <property type="match status" value="1"/>
</dbReference>
<evidence type="ECO:0000259" key="6">
    <source>
        <dbReference type="PROSITE" id="PS50975"/>
    </source>
</evidence>
<dbReference type="PANTHER" id="PTHR43585:SF2">
    <property type="entry name" value="ATP-GRASP ENZYME FSQD"/>
    <property type="match status" value="1"/>
</dbReference>
<dbReference type="Gene3D" id="3.30.470.20">
    <property type="entry name" value="ATP-grasp fold, B domain"/>
    <property type="match status" value="1"/>
</dbReference>
<dbReference type="GO" id="GO:0006164">
    <property type="term" value="P:purine nucleotide biosynthetic process"/>
    <property type="evidence" value="ECO:0007669"/>
    <property type="project" value="UniProtKB-KW"/>
</dbReference>
<feature type="domain" description="ATP-grasp" evidence="6">
    <location>
        <begin position="120"/>
        <end position="338"/>
    </location>
</feature>
<proteinExistence type="predicted"/>
<dbReference type="InterPro" id="IPR011761">
    <property type="entry name" value="ATP-grasp"/>
</dbReference>
<dbReference type="SUPFAM" id="SSF56059">
    <property type="entry name" value="Glutathione synthetase ATP-binding domain-like"/>
    <property type="match status" value="1"/>
</dbReference>
<dbReference type="Pfam" id="PF02222">
    <property type="entry name" value="ATP-grasp"/>
    <property type="match status" value="1"/>
</dbReference>
<gene>
    <name evidence="7" type="ORF">COV91_00810</name>
</gene>
<dbReference type="EMBL" id="PCVG01000014">
    <property type="protein sequence ID" value="PIQ69014.1"/>
    <property type="molecule type" value="Genomic_DNA"/>
</dbReference>
<evidence type="ECO:0000256" key="1">
    <source>
        <dbReference type="ARBA" id="ARBA00022598"/>
    </source>
</evidence>
<sequence length="406" mass="45939">MKRTMKRLQKSKAIWLFAGGAMQEIAAKKIVARGYKLILTDTNRKCVCASLSDEFIELDTFDIENNIKEARRLSRKYDIKAVLTSGADCHESVASVAKFLGVHGVDPKISKICRYKLETRRLFEKAGIPGPAFREASTFKEAHKAVKEIGLPVVIKASDSSGSRGFSKIERSDDLTEEVFSNAFDNGTTGYVIIEELMIPVENEIAEQSVETIWYNGKMYWLNWVDRLFREDLLLFDSFKKFSKDKDFSWGVELAHINPAVHDVAVKEEIKSMIYRAGKAIGLDKQKGGHIFKADTMITTKGPRIIEITLRLSGGWDSSLTTPNRGGDFIGGMISLALGEELDLDLWYRCFEYRNPSLYSSVFALVKKNARDCIGRKFSVGDNFNREISLKNAYQNVVNKRFINFK</sequence>
<dbReference type="InterPro" id="IPR013815">
    <property type="entry name" value="ATP_grasp_subdomain_1"/>
</dbReference>
<dbReference type="GO" id="GO:0005524">
    <property type="term" value="F:ATP binding"/>
    <property type="evidence" value="ECO:0007669"/>
    <property type="project" value="UniProtKB-UniRule"/>
</dbReference>